<feature type="domain" description="C2H2-type" evidence="13">
    <location>
        <begin position="403"/>
        <end position="430"/>
    </location>
</feature>
<name>A0A8C5PQB5_9ANUR</name>
<evidence type="ECO:0000313" key="14">
    <source>
        <dbReference type="Ensembl" id="ENSLLEP00000026026.1"/>
    </source>
</evidence>
<feature type="region of interest" description="Disordered" evidence="12">
    <location>
        <begin position="140"/>
        <end position="169"/>
    </location>
</feature>
<dbReference type="Ensembl" id="ENSLLET00000027025.1">
    <property type="protein sequence ID" value="ENSLLEP00000026026.1"/>
    <property type="gene ID" value="ENSLLEG00000016414.1"/>
</dbReference>
<evidence type="ECO:0000256" key="5">
    <source>
        <dbReference type="ARBA" id="ARBA00022771"/>
    </source>
</evidence>
<evidence type="ECO:0000256" key="7">
    <source>
        <dbReference type="ARBA" id="ARBA00023015"/>
    </source>
</evidence>
<evidence type="ECO:0000256" key="2">
    <source>
        <dbReference type="ARBA" id="ARBA00006991"/>
    </source>
</evidence>
<evidence type="ECO:0000259" key="13">
    <source>
        <dbReference type="PROSITE" id="PS50157"/>
    </source>
</evidence>
<proteinExistence type="inferred from homology"/>
<dbReference type="GeneTree" id="ENSGT01150000286944"/>
<dbReference type="Gene3D" id="3.30.160.60">
    <property type="entry name" value="Classic Zinc Finger"/>
    <property type="match status" value="7"/>
</dbReference>
<evidence type="ECO:0000256" key="10">
    <source>
        <dbReference type="ARBA" id="ARBA00023242"/>
    </source>
</evidence>
<keyword evidence="10" id="KW-0539">Nucleus</keyword>
<dbReference type="InterPro" id="IPR001909">
    <property type="entry name" value="KRAB"/>
</dbReference>
<feature type="domain" description="C2H2-type" evidence="13">
    <location>
        <begin position="515"/>
        <end position="542"/>
    </location>
</feature>
<dbReference type="FunFam" id="3.30.160.60:FF:001498">
    <property type="entry name" value="Zinc finger protein 404"/>
    <property type="match status" value="1"/>
</dbReference>
<dbReference type="GO" id="GO:0008270">
    <property type="term" value="F:zinc ion binding"/>
    <property type="evidence" value="ECO:0007669"/>
    <property type="project" value="UniProtKB-KW"/>
</dbReference>
<dbReference type="Gene3D" id="6.10.140.140">
    <property type="match status" value="1"/>
</dbReference>
<reference evidence="14" key="1">
    <citation type="submission" date="2025-08" db="UniProtKB">
        <authorList>
            <consortium name="Ensembl"/>
        </authorList>
    </citation>
    <scope>IDENTIFICATION</scope>
</reference>
<dbReference type="FunFam" id="3.30.160.60:FF:000135">
    <property type="entry name" value="Zinc finger protein 358"/>
    <property type="match status" value="1"/>
</dbReference>
<dbReference type="AlphaFoldDB" id="A0A8C5PQB5"/>
<feature type="compositionally biased region" description="Polar residues" evidence="12">
    <location>
        <begin position="38"/>
        <end position="58"/>
    </location>
</feature>
<dbReference type="OrthoDB" id="654211at2759"/>
<dbReference type="SUPFAM" id="SSF109640">
    <property type="entry name" value="KRAB domain (Kruppel-associated box)"/>
    <property type="match status" value="1"/>
</dbReference>
<feature type="region of interest" description="Disordered" evidence="12">
    <location>
        <begin position="38"/>
        <end position="59"/>
    </location>
</feature>
<feature type="region of interest" description="Disordered" evidence="12">
    <location>
        <begin position="212"/>
        <end position="235"/>
    </location>
</feature>
<dbReference type="SMART" id="SM00355">
    <property type="entry name" value="ZnF_C2H2"/>
    <property type="match status" value="7"/>
</dbReference>
<dbReference type="InterPro" id="IPR013087">
    <property type="entry name" value="Znf_C2H2_type"/>
</dbReference>
<dbReference type="GO" id="GO:0005667">
    <property type="term" value="C:transcription regulator complex"/>
    <property type="evidence" value="ECO:0007669"/>
    <property type="project" value="TreeGrafter"/>
</dbReference>
<dbReference type="FunFam" id="3.30.160.60:FF:002004">
    <property type="entry name" value="Zinc finger protein 473"/>
    <property type="match status" value="1"/>
</dbReference>
<feature type="region of interest" description="Disordered" evidence="12">
    <location>
        <begin position="264"/>
        <end position="296"/>
    </location>
</feature>
<evidence type="ECO:0000256" key="12">
    <source>
        <dbReference type="SAM" id="MobiDB-lite"/>
    </source>
</evidence>
<dbReference type="FunFam" id="3.30.160.60:FF:000056">
    <property type="entry name" value="Zinc finger and SCAN domain-containing 20"/>
    <property type="match status" value="1"/>
</dbReference>
<dbReference type="InterPro" id="IPR036236">
    <property type="entry name" value="Znf_C2H2_sf"/>
</dbReference>
<dbReference type="CDD" id="cd07765">
    <property type="entry name" value="KRAB_A-box"/>
    <property type="match status" value="1"/>
</dbReference>
<feature type="domain" description="C2H2-type" evidence="13">
    <location>
        <begin position="543"/>
        <end position="570"/>
    </location>
</feature>
<dbReference type="InterPro" id="IPR036051">
    <property type="entry name" value="KRAB_dom_sf"/>
</dbReference>
<comment type="subcellular location">
    <subcellularLocation>
        <location evidence="1">Nucleus</location>
    </subcellularLocation>
</comment>
<keyword evidence="9" id="KW-0804">Transcription</keyword>
<sequence>MSKDKGRDPLTQRILDLTLEIIFLLTGKDHVMKMAANNSGHQTSEGGYRKTQSFSTEPPSHLLIHKQTNEKILELTNKIIQLLTGEVPIRCDDVTVYLSMEEWEYVERHKELYEDLMMEDHQPLSPIGKVVSGGFQSPDYLYQDPEIKDKPINKPNSKENPQSSILPDDIQADCVTSTSRKSNSLHDENITEYPRMERVVTGIKKESTSWVKGHLSDDNMGPLLEHTPKKRPSRSIVEEAAVCDGGHTDDEIQSSIISQRITSNKSLIDPGKPTHRKSPQNTRKTEPVFSCSDSEDEHQTFQIESVMVPSDTVSDEEEPFSSSKSEETFRRVPQIVKSRQIHVGETSIPFSEQAEQKASLVARQKTRRGIGGNLYICNECGKSFTRTSHLTAHKKIHTGEKPYECTECGKRFLEASTLKVHRRIHTGEKPYQCIECGKCFNQISNLKAHRRIHSREKSYKCNECEECFTDVLSLRAHRQIHIGAKPYKCTECEECFSDVSGLTVHKRTHAREKPYRCDDCGKCFSQARGLATHKRVHTGEKLYRCSECGECFSGPSSLIFHKRIHNPQATQHPEQTLDRPVLTFENKSQSYSHTFTEAEYRHTNAGTNTL</sequence>
<evidence type="ECO:0000313" key="15">
    <source>
        <dbReference type="Proteomes" id="UP000694569"/>
    </source>
</evidence>
<keyword evidence="5 11" id="KW-0863">Zinc-finger</keyword>
<dbReference type="GO" id="GO:0031519">
    <property type="term" value="C:PcG protein complex"/>
    <property type="evidence" value="ECO:0007669"/>
    <property type="project" value="TreeGrafter"/>
</dbReference>
<feature type="compositionally biased region" description="Polar residues" evidence="12">
    <location>
        <begin position="154"/>
        <end position="165"/>
    </location>
</feature>
<reference evidence="14" key="2">
    <citation type="submission" date="2025-09" db="UniProtKB">
        <authorList>
            <consortium name="Ensembl"/>
        </authorList>
    </citation>
    <scope>IDENTIFICATION</scope>
</reference>
<dbReference type="GO" id="GO:0000785">
    <property type="term" value="C:chromatin"/>
    <property type="evidence" value="ECO:0007669"/>
    <property type="project" value="TreeGrafter"/>
</dbReference>
<dbReference type="Proteomes" id="UP000694569">
    <property type="component" value="Unplaced"/>
</dbReference>
<dbReference type="PROSITE" id="PS00028">
    <property type="entry name" value="ZINC_FINGER_C2H2_1"/>
    <property type="match status" value="7"/>
</dbReference>
<comment type="similarity">
    <text evidence="2">Belongs to the krueppel C2H2-type zinc-finger protein family.</text>
</comment>
<dbReference type="FunFam" id="3.30.160.60:FF:000038">
    <property type="entry name" value="Zinc finger protein 624"/>
    <property type="match status" value="1"/>
</dbReference>
<dbReference type="Pfam" id="PF01352">
    <property type="entry name" value="KRAB"/>
    <property type="match status" value="1"/>
</dbReference>
<evidence type="ECO:0000256" key="11">
    <source>
        <dbReference type="PROSITE-ProRule" id="PRU00042"/>
    </source>
</evidence>
<evidence type="ECO:0000256" key="1">
    <source>
        <dbReference type="ARBA" id="ARBA00004123"/>
    </source>
</evidence>
<dbReference type="PANTHER" id="PTHR14003:SF23">
    <property type="entry name" value="ZINC FINGER PROTEIN 143"/>
    <property type="match status" value="1"/>
</dbReference>
<evidence type="ECO:0000256" key="4">
    <source>
        <dbReference type="ARBA" id="ARBA00022737"/>
    </source>
</evidence>
<organism evidence="14 15">
    <name type="scientific">Leptobrachium leishanense</name>
    <name type="common">Leishan spiny toad</name>
    <dbReference type="NCBI Taxonomy" id="445787"/>
    <lineage>
        <taxon>Eukaryota</taxon>
        <taxon>Metazoa</taxon>
        <taxon>Chordata</taxon>
        <taxon>Craniata</taxon>
        <taxon>Vertebrata</taxon>
        <taxon>Euteleostomi</taxon>
        <taxon>Amphibia</taxon>
        <taxon>Batrachia</taxon>
        <taxon>Anura</taxon>
        <taxon>Pelobatoidea</taxon>
        <taxon>Megophryidae</taxon>
        <taxon>Leptobrachium</taxon>
    </lineage>
</organism>
<dbReference type="Pfam" id="PF16622">
    <property type="entry name" value="zf-C2H2_11"/>
    <property type="match status" value="1"/>
</dbReference>
<feature type="domain" description="C2H2-type" evidence="13">
    <location>
        <begin position="487"/>
        <end position="514"/>
    </location>
</feature>
<dbReference type="PANTHER" id="PTHR14003">
    <property type="entry name" value="TRANSCRIPTIONAL REPRESSOR PROTEIN YY"/>
    <property type="match status" value="1"/>
</dbReference>
<evidence type="ECO:0000256" key="8">
    <source>
        <dbReference type="ARBA" id="ARBA00023125"/>
    </source>
</evidence>
<accession>A0A8C5PQB5</accession>
<feature type="domain" description="C2H2-type" evidence="13">
    <location>
        <begin position="431"/>
        <end position="458"/>
    </location>
</feature>
<protein>
    <recommendedName>
        <fullName evidence="13">C2H2-type domain-containing protein</fullName>
    </recommendedName>
</protein>
<dbReference type="Pfam" id="PF00096">
    <property type="entry name" value="zf-C2H2"/>
    <property type="match status" value="6"/>
</dbReference>
<dbReference type="GO" id="GO:0000981">
    <property type="term" value="F:DNA-binding transcription factor activity, RNA polymerase II-specific"/>
    <property type="evidence" value="ECO:0007669"/>
    <property type="project" value="TreeGrafter"/>
</dbReference>
<dbReference type="PROSITE" id="PS50157">
    <property type="entry name" value="ZINC_FINGER_C2H2_2"/>
    <property type="match status" value="7"/>
</dbReference>
<keyword evidence="7" id="KW-0805">Transcription regulation</keyword>
<feature type="domain" description="C2H2-type" evidence="13">
    <location>
        <begin position="459"/>
        <end position="486"/>
    </location>
</feature>
<dbReference type="GO" id="GO:0000978">
    <property type="term" value="F:RNA polymerase II cis-regulatory region sequence-specific DNA binding"/>
    <property type="evidence" value="ECO:0007669"/>
    <property type="project" value="TreeGrafter"/>
</dbReference>
<feature type="region of interest" description="Disordered" evidence="12">
    <location>
        <begin position="309"/>
        <end position="328"/>
    </location>
</feature>
<keyword evidence="8" id="KW-0238">DNA-binding</keyword>
<dbReference type="SUPFAM" id="SSF57667">
    <property type="entry name" value="beta-beta-alpha zinc fingers"/>
    <property type="match status" value="4"/>
</dbReference>
<keyword evidence="6" id="KW-0862">Zinc</keyword>
<dbReference type="FunFam" id="3.30.160.60:FF:001158">
    <property type="entry name" value="zinc finger protein 22"/>
    <property type="match status" value="1"/>
</dbReference>
<evidence type="ECO:0000256" key="3">
    <source>
        <dbReference type="ARBA" id="ARBA00022723"/>
    </source>
</evidence>
<keyword evidence="3" id="KW-0479">Metal-binding</keyword>
<evidence type="ECO:0000256" key="6">
    <source>
        <dbReference type="ARBA" id="ARBA00022833"/>
    </source>
</evidence>
<keyword evidence="15" id="KW-1185">Reference proteome</keyword>
<dbReference type="InterPro" id="IPR041697">
    <property type="entry name" value="Znf-C2H2_11"/>
</dbReference>
<dbReference type="FunFam" id="3.30.160.60:FF:000094">
    <property type="entry name" value="Zinc finger protein 605"/>
    <property type="match status" value="1"/>
</dbReference>
<evidence type="ECO:0000256" key="9">
    <source>
        <dbReference type="ARBA" id="ARBA00023163"/>
    </source>
</evidence>
<feature type="domain" description="C2H2-type" evidence="13">
    <location>
        <begin position="375"/>
        <end position="402"/>
    </location>
</feature>
<keyword evidence="4" id="KW-0677">Repeat</keyword>